<evidence type="ECO:0000259" key="1">
    <source>
        <dbReference type="Pfam" id="PF06250"/>
    </source>
</evidence>
<dbReference type="PANTHER" id="PTHR30547">
    <property type="entry name" value="UNCHARACTERIZED PROTEIN YHCG-RELATED"/>
    <property type="match status" value="1"/>
</dbReference>
<feature type="domain" description="YhcG N-terminal" evidence="2">
    <location>
        <begin position="23"/>
        <end position="187"/>
    </location>
</feature>
<dbReference type="InterPro" id="IPR041527">
    <property type="entry name" value="YhcG_N"/>
</dbReference>
<dbReference type="InterPro" id="IPR009362">
    <property type="entry name" value="YhcG_C"/>
</dbReference>
<sequence length="378" mass="44098">MTGKNDGDLAKGDNLQELFDRSKALVSNARGYIGQFANAVTVYTSFELGRYIVEQEQRGKERADYGARVLDRLSAYLTAEFGRGFSRATVANMRQFYLVYRERESQIVSSPLRQLPAEDFAGIVQTGFRQSPDTLESFPFRLGWSHYQVLMRIESKAERDFYEREAIDNVWDVKTLKRQYGSSLYERLALSRDKNEVMRLANEGTAPQRPADLIKSPYVLEFAGLDDKAVYHETDLETAVVDHLQDFLLEMGKGFLFERRQKRFQFDWRDYYLDLVLYNRFLRCYVLVDFKADLLSHEDLGQMQMYVNYYDRHMRLPDENPTVGILLCKRSDQALVELTLPEDAHIYAAEYRLYLPDKKLLQTKLAEWLEEEGADDGE</sequence>
<organism evidence="3 4">
    <name type="scientific">Rubneribacter badeniensis</name>
    <dbReference type="NCBI Taxonomy" id="2070688"/>
    <lineage>
        <taxon>Bacteria</taxon>
        <taxon>Bacillati</taxon>
        <taxon>Actinomycetota</taxon>
        <taxon>Coriobacteriia</taxon>
        <taxon>Eggerthellales</taxon>
        <taxon>Eggerthellaceae</taxon>
        <taxon>Rubneribacter</taxon>
    </lineage>
</organism>
<accession>A0A2K2U6M7</accession>
<evidence type="ECO:0000313" key="3">
    <source>
        <dbReference type="EMBL" id="PNV65961.1"/>
    </source>
</evidence>
<dbReference type="Pfam" id="PF17761">
    <property type="entry name" value="DUF1016_N"/>
    <property type="match status" value="1"/>
</dbReference>
<proteinExistence type="predicted"/>
<dbReference type="PANTHER" id="PTHR30547:SF5">
    <property type="entry name" value="NUCLEASE YHCG-RELATED"/>
    <property type="match status" value="1"/>
</dbReference>
<dbReference type="Gene3D" id="3.40.1350.10">
    <property type="match status" value="1"/>
</dbReference>
<evidence type="ECO:0000259" key="2">
    <source>
        <dbReference type="Pfam" id="PF17761"/>
    </source>
</evidence>
<dbReference type="InterPro" id="IPR011856">
    <property type="entry name" value="tRNA_endonuc-like_dom_sf"/>
</dbReference>
<name>A0A2K2U6M7_9ACTN</name>
<gene>
    <name evidence="3" type="ORF">C2L80_03885</name>
</gene>
<dbReference type="RefSeq" id="WP_087197128.1">
    <property type="nucleotide sequence ID" value="NZ_PPEL01000012.1"/>
</dbReference>
<feature type="domain" description="YhcG PDDEXK nuclease" evidence="1">
    <location>
        <begin position="212"/>
        <end position="365"/>
    </location>
</feature>
<comment type="caution">
    <text evidence="3">The sequence shown here is derived from an EMBL/GenBank/DDBJ whole genome shotgun (WGS) entry which is preliminary data.</text>
</comment>
<evidence type="ECO:0000313" key="4">
    <source>
        <dbReference type="Proteomes" id="UP000236488"/>
    </source>
</evidence>
<keyword evidence="4" id="KW-1185">Reference proteome</keyword>
<dbReference type="EMBL" id="PPEL01000012">
    <property type="protein sequence ID" value="PNV65961.1"/>
    <property type="molecule type" value="Genomic_DNA"/>
</dbReference>
<dbReference type="Proteomes" id="UP000236488">
    <property type="component" value="Unassembled WGS sequence"/>
</dbReference>
<dbReference type="AlphaFoldDB" id="A0A2K2U6M7"/>
<dbReference type="Pfam" id="PF06250">
    <property type="entry name" value="YhcG_C"/>
    <property type="match status" value="1"/>
</dbReference>
<dbReference type="InterPro" id="IPR053148">
    <property type="entry name" value="PD-DEXK-like_domain"/>
</dbReference>
<reference evidence="3 4" key="1">
    <citation type="journal article" date="2018" name="Int. J. Syst. Evol. Microbiol.">
        <title>Rubneribacter badeniensis gen. nov., sp. nov. and Enteroscipio rubneri gen. nov., sp. nov., new members of the Eggerthellaceae isolated from human faeces.</title>
        <authorList>
            <person name="Danylec N."/>
            <person name="Gobl A."/>
            <person name="Stoll D.A."/>
            <person name="Hetzer B."/>
            <person name="Kulling S.E."/>
            <person name="Huch M."/>
        </authorList>
    </citation>
    <scope>NUCLEOTIDE SEQUENCE [LARGE SCALE GENOMIC DNA]</scope>
    <source>
        <strain evidence="3 4">ResAG-85</strain>
    </source>
</reference>
<protein>
    <submittedName>
        <fullName evidence="3">DUF1016 domain-containing protein</fullName>
    </submittedName>
</protein>
<dbReference type="GO" id="GO:0003676">
    <property type="term" value="F:nucleic acid binding"/>
    <property type="evidence" value="ECO:0007669"/>
    <property type="project" value="InterPro"/>
</dbReference>